<reference evidence="1 3" key="1">
    <citation type="submission" date="2016-10" db="EMBL/GenBank/DDBJ databases">
        <title>Draft genome sequences of four alkaliphilic bacteria belonging to the Anaerobacillus genus.</title>
        <authorList>
            <person name="Bassil N.M."/>
            <person name="Lloyd J.R."/>
        </authorList>
    </citation>
    <scope>NUCLEOTIDE SEQUENCE [LARGE SCALE GENOMIC DNA]</scope>
    <source>
        <strain evidence="1 3">NB2006</strain>
    </source>
</reference>
<evidence type="ECO:0000313" key="2">
    <source>
        <dbReference type="EMBL" id="QOY37979.1"/>
    </source>
</evidence>
<dbReference type="OrthoDB" id="1855644at2"/>
<name>A0A1S2L7D6_9BACI</name>
<reference evidence="2 3" key="3">
    <citation type="journal article" date="2019" name="Int. J. Syst. Evol. Microbiol.">
        <title>Anaerobacillus isosaccharinicus sp. nov., an alkaliphilic bacterium which degrades isosaccharinic acid.</title>
        <authorList>
            <person name="Bassil N.M."/>
            <person name="Lloyd J.R."/>
        </authorList>
    </citation>
    <scope>NUCLEOTIDE SEQUENCE [LARGE SCALE GENOMIC DNA]</scope>
    <source>
        <strain evidence="2 3">NB2006</strain>
    </source>
</reference>
<sequence>MELEEKKQLRLKILEELYEIYFKTGRGKGTLNYLKFEDMPTRTAYEYLINKGLISEKHESGNNFNYKITVVGIDLVEGSIAIPGL</sequence>
<organism evidence="1 3">
    <name type="scientific">Anaerobacillus isosaccharinicus</name>
    <dbReference type="NCBI Taxonomy" id="1532552"/>
    <lineage>
        <taxon>Bacteria</taxon>
        <taxon>Bacillati</taxon>
        <taxon>Bacillota</taxon>
        <taxon>Bacilli</taxon>
        <taxon>Bacillales</taxon>
        <taxon>Bacillaceae</taxon>
        <taxon>Anaerobacillus</taxon>
    </lineage>
</organism>
<dbReference type="EMBL" id="LQXD01000161">
    <property type="protein sequence ID" value="OIJ08419.1"/>
    <property type="molecule type" value="Genomic_DNA"/>
</dbReference>
<dbReference type="Proteomes" id="UP000180175">
    <property type="component" value="Chromosome"/>
</dbReference>
<dbReference type="RefSeq" id="WP_071318501.1">
    <property type="nucleotide sequence ID" value="NZ_CP063356.2"/>
</dbReference>
<protein>
    <submittedName>
        <fullName evidence="1">Uncharacterized protein</fullName>
    </submittedName>
</protein>
<accession>A0A1S2L7D6</accession>
<keyword evidence="3" id="KW-1185">Reference proteome</keyword>
<evidence type="ECO:0000313" key="3">
    <source>
        <dbReference type="Proteomes" id="UP000180175"/>
    </source>
</evidence>
<gene>
    <name evidence="2" type="ORF">AWH56_010650</name>
    <name evidence="1" type="ORF">AWH56_18820</name>
</gene>
<dbReference type="KEGG" id="aia:AWH56_010650"/>
<dbReference type="EMBL" id="CP063356">
    <property type="protein sequence ID" value="QOY37979.1"/>
    <property type="molecule type" value="Genomic_DNA"/>
</dbReference>
<reference evidence="2" key="4">
    <citation type="submission" date="2020-10" db="EMBL/GenBank/DDBJ databases">
        <authorList>
            <person name="Bassil N.M."/>
            <person name="Lloyd J.R."/>
        </authorList>
    </citation>
    <scope>NUCLEOTIDE SEQUENCE</scope>
    <source>
        <strain evidence="2">NB2006</strain>
    </source>
</reference>
<evidence type="ECO:0000313" key="1">
    <source>
        <dbReference type="EMBL" id="OIJ08419.1"/>
    </source>
</evidence>
<reference evidence="2 3" key="2">
    <citation type="journal article" date="2017" name="Genome Announc.">
        <title>Draft Genome Sequences of Four Alkaliphilic Bacteria Belonging to the Anaerobacillus Genus.</title>
        <authorList>
            <person name="Bassil N.M."/>
            <person name="Lloyd J.R."/>
        </authorList>
    </citation>
    <scope>NUCLEOTIDE SEQUENCE [LARGE SCALE GENOMIC DNA]</scope>
    <source>
        <strain evidence="2 3">NB2006</strain>
    </source>
</reference>
<dbReference type="AlphaFoldDB" id="A0A1S2L7D6"/>
<proteinExistence type="predicted"/>